<dbReference type="RefSeq" id="WP_101522942.1">
    <property type="nucleotide sequence ID" value="NZ_PKLZ01000024.1"/>
</dbReference>
<dbReference type="Gene3D" id="3.30.70.1290">
    <property type="entry name" value="Transposase IS200-like"/>
    <property type="match status" value="1"/>
</dbReference>
<dbReference type="AlphaFoldDB" id="A0A2N5XXS5"/>
<dbReference type="NCBIfam" id="NF047646">
    <property type="entry name" value="REP_Tyr_transpos"/>
    <property type="match status" value="1"/>
</dbReference>
<name>A0A2N5XXS5_9GAMM</name>
<evidence type="ECO:0000313" key="2">
    <source>
        <dbReference type="EMBL" id="PLW80950.1"/>
    </source>
</evidence>
<proteinExistence type="predicted"/>
<dbReference type="Proteomes" id="UP000234845">
    <property type="component" value="Unassembled WGS sequence"/>
</dbReference>
<dbReference type="InterPro" id="IPR002686">
    <property type="entry name" value="Transposase_17"/>
</dbReference>
<dbReference type="InterPro" id="IPR036515">
    <property type="entry name" value="Transposase_17_sf"/>
</dbReference>
<dbReference type="OrthoDB" id="9814067at2"/>
<dbReference type="Pfam" id="PF01797">
    <property type="entry name" value="Y1_Tnp"/>
    <property type="match status" value="1"/>
</dbReference>
<evidence type="ECO:0000259" key="1">
    <source>
        <dbReference type="SMART" id="SM01321"/>
    </source>
</evidence>
<dbReference type="PANTHER" id="PTHR34322">
    <property type="entry name" value="TRANSPOSASE, Y1_TNP DOMAIN-CONTAINING"/>
    <property type="match status" value="1"/>
</dbReference>
<evidence type="ECO:0000313" key="3">
    <source>
        <dbReference type="Proteomes" id="UP000234845"/>
    </source>
</evidence>
<keyword evidence="3" id="KW-1185">Reference proteome</keyword>
<dbReference type="PANTHER" id="PTHR34322:SF2">
    <property type="entry name" value="TRANSPOSASE IS200-LIKE DOMAIN-CONTAINING PROTEIN"/>
    <property type="match status" value="1"/>
</dbReference>
<dbReference type="GO" id="GO:0003677">
    <property type="term" value="F:DNA binding"/>
    <property type="evidence" value="ECO:0007669"/>
    <property type="project" value="InterPro"/>
</dbReference>
<feature type="domain" description="Transposase IS200-like" evidence="1">
    <location>
        <begin position="9"/>
        <end position="123"/>
    </location>
</feature>
<comment type="caution">
    <text evidence="2">The sequence shown here is derived from an EMBL/GenBank/DDBJ whole genome shotgun (WGS) entry which is preliminary data.</text>
</comment>
<gene>
    <name evidence="2" type="ORF">CWI75_18150</name>
</gene>
<dbReference type="SMART" id="SM01321">
    <property type="entry name" value="Y1_Tnp"/>
    <property type="match status" value="1"/>
</dbReference>
<dbReference type="GO" id="GO:0004803">
    <property type="term" value="F:transposase activity"/>
    <property type="evidence" value="ECO:0007669"/>
    <property type="project" value="InterPro"/>
</dbReference>
<organism evidence="2 3">
    <name type="scientific">Kineobactrum sediminis</name>
    <dbReference type="NCBI Taxonomy" id="1905677"/>
    <lineage>
        <taxon>Bacteria</taxon>
        <taxon>Pseudomonadati</taxon>
        <taxon>Pseudomonadota</taxon>
        <taxon>Gammaproteobacteria</taxon>
        <taxon>Cellvibrionales</taxon>
        <taxon>Halieaceae</taxon>
        <taxon>Kineobactrum</taxon>
    </lineage>
</organism>
<dbReference type="EMBL" id="PKLZ01000024">
    <property type="protein sequence ID" value="PLW80950.1"/>
    <property type="molecule type" value="Genomic_DNA"/>
</dbReference>
<sequence length="277" mass="31711">MARPLRIEFTNALYHVTSRGDRQERIFEDNGDRFMFLALLGEVIERHNWVCHAYCLMTNHYHLVVATPDANLSRGMRQLNGMFTQASNRRHERTGHVFQGRFKSILVDKNSYLLELARYVVLNPVRAQVVNYPGEWPWSSYRAMVGGVSTPDWLTTDWVLAQFGTERNQARQRYRRFVSEGKVKESVWSSLKQQIYLGDEGFVEDAQAQALGNVDKFSIPKVQRSGPVPSLAEFEQSCDTRNNAMTAAYATGRYSYRTIAEHFGVHPATVGRVVRGV</sequence>
<protein>
    <submittedName>
        <fullName evidence="2">Addiction module toxin RelE</fullName>
    </submittedName>
</protein>
<accession>A0A2N5XXS5</accession>
<dbReference type="SUPFAM" id="SSF143422">
    <property type="entry name" value="Transposase IS200-like"/>
    <property type="match status" value="1"/>
</dbReference>
<dbReference type="GO" id="GO:0006313">
    <property type="term" value="P:DNA transposition"/>
    <property type="evidence" value="ECO:0007669"/>
    <property type="project" value="InterPro"/>
</dbReference>
<reference evidence="3" key="1">
    <citation type="submission" date="2017-11" db="EMBL/GenBank/DDBJ databases">
        <title>The draft genome sequence of Chromatocurvus sp. F02.</title>
        <authorList>
            <person name="Du Z.-J."/>
            <person name="Chang Y.-Q."/>
        </authorList>
    </citation>
    <scope>NUCLEOTIDE SEQUENCE [LARGE SCALE GENOMIC DNA]</scope>
    <source>
        <strain evidence="3">F02</strain>
    </source>
</reference>